<organism evidence="2">
    <name type="scientific">Spironucleus salmonicida</name>
    <dbReference type="NCBI Taxonomy" id="348837"/>
    <lineage>
        <taxon>Eukaryota</taxon>
        <taxon>Metamonada</taxon>
        <taxon>Diplomonadida</taxon>
        <taxon>Hexamitidae</taxon>
        <taxon>Hexamitinae</taxon>
        <taxon>Spironucleus</taxon>
    </lineage>
</organism>
<dbReference type="VEuPathDB" id="GiardiaDB:SS50377_23074"/>
<evidence type="ECO:0000256" key="1">
    <source>
        <dbReference type="ARBA" id="ARBA00023242"/>
    </source>
</evidence>
<reference evidence="2 3" key="1">
    <citation type="journal article" date="2014" name="PLoS Genet.">
        <title>The Genome of Spironucleus salmonicida Highlights a Fish Pathogen Adapted to Fluctuating Environments.</title>
        <authorList>
            <person name="Xu F."/>
            <person name="Jerlstrom-Hultqvist J."/>
            <person name="Einarsson E."/>
            <person name="Astvaldsson A."/>
            <person name="Svard S.G."/>
            <person name="Andersson J.O."/>
        </authorList>
    </citation>
    <scope>NUCLEOTIDE SEQUENCE</scope>
    <source>
        <strain evidence="3">ATCC 50377</strain>
    </source>
</reference>
<dbReference type="PANTHER" id="PTHR32194">
    <property type="entry name" value="METALLOPROTEASE TLDD"/>
    <property type="match status" value="1"/>
</dbReference>
<name>V6LVB0_9EUKA</name>
<evidence type="ECO:0000313" key="2">
    <source>
        <dbReference type="EMBL" id="EST47651.1"/>
    </source>
</evidence>
<dbReference type="Gene3D" id="3.60.20.10">
    <property type="entry name" value="Glutamine Phosphoribosylpyrophosphate, subunit 1, domain 1"/>
    <property type="match status" value="1"/>
</dbReference>
<dbReference type="EMBL" id="AUWU02000003">
    <property type="protein sequence ID" value="KAH0575441.1"/>
    <property type="molecule type" value="Genomic_DNA"/>
</dbReference>
<dbReference type="InterPro" id="IPR001353">
    <property type="entry name" value="Proteasome_sua/b"/>
</dbReference>
<dbReference type="InterPro" id="IPR029055">
    <property type="entry name" value="Ntn_hydrolases_N"/>
</dbReference>
<protein>
    <submittedName>
        <fullName evidence="2">Proteasome subunit beta type</fullName>
    </submittedName>
</protein>
<keyword evidence="1" id="KW-0539">Nucleus</keyword>
<evidence type="ECO:0000313" key="3">
    <source>
        <dbReference type="EMBL" id="KAH0575441.1"/>
    </source>
</evidence>
<dbReference type="GO" id="GO:0051603">
    <property type="term" value="P:proteolysis involved in protein catabolic process"/>
    <property type="evidence" value="ECO:0007669"/>
    <property type="project" value="InterPro"/>
</dbReference>
<dbReference type="AlphaFoldDB" id="V6LVB0"/>
<gene>
    <name evidence="2" type="ORF">SS50377_12346</name>
    <name evidence="3" type="ORF">SS50377_23074</name>
</gene>
<dbReference type="Pfam" id="PF00227">
    <property type="entry name" value="Proteasome"/>
    <property type="match status" value="1"/>
</dbReference>
<dbReference type="PANTHER" id="PTHR32194:SF6">
    <property type="entry name" value="PROTEASOME SUBUNIT BETA"/>
    <property type="match status" value="1"/>
</dbReference>
<sequence length="213" mass="24083">MSTQTFCTGNSVVAIRYNNGTLIASDKALSYGKMSLSTNFSRIFTTATTAIAFSGDEAHFRSTVDIIQQIERDNRRLDRAALTPEQIHRVVQEQHYAARNEQKPVLNSLIVTGKNFLQTIDVFGTVFSLNVASTSLGKYYALPFLREQYRENLTKAEAIDIAKRALSIMYQNDCLACQNIEICTIGDQVERFQEKVDCNWDIGKYRDLSVVMK</sequence>
<proteinExistence type="predicted"/>
<dbReference type="OrthoDB" id="10248542at2759"/>
<dbReference type="GO" id="GO:0005839">
    <property type="term" value="C:proteasome core complex"/>
    <property type="evidence" value="ECO:0007669"/>
    <property type="project" value="InterPro"/>
</dbReference>
<keyword evidence="2" id="KW-0647">Proteasome</keyword>
<evidence type="ECO:0000313" key="4">
    <source>
        <dbReference type="Proteomes" id="UP000018208"/>
    </source>
</evidence>
<dbReference type="GO" id="GO:0005737">
    <property type="term" value="C:cytoplasm"/>
    <property type="evidence" value="ECO:0007669"/>
    <property type="project" value="TreeGrafter"/>
</dbReference>
<dbReference type="EMBL" id="KI546038">
    <property type="protein sequence ID" value="EST47651.1"/>
    <property type="molecule type" value="Genomic_DNA"/>
</dbReference>
<dbReference type="InterPro" id="IPR023333">
    <property type="entry name" value="Proteasome_suB-type"/>
</dbReference>
<dbReference type="Proteomes" id="UP000018208">
    <property type="component" value="Unassembled WGS sequence"/>
</dbReference>
<reference evidence="3" key="2">
    <citation type="submission" date="2020-12" db="EMBL/GenBank/DDBJ databases">
        <title>New Spironucleus salmonicida genome in near-complete chromosomes.</title>
        <authorList>
            <person name="Xu F."/>
            <person name="Kurt Z."/>
            <person name="Jimenez-Gonzalez A."/>
            <person name="Astvaldsson A."/>
            <person name="Andersson J.O."/>
            <person name="Svard S.G."/>
        </authorList>
    </citation>
    <scope>NUCLEOTIDE SEQUENCE</scope>
    <source>
        <strain evidence="3">ATCC 50377</strain>
    </source>
</reference>
<dbReference type="SUPFAM" id="SSF56235">
    <property type="entry name" value="N-terminal nucleophile aminohydrolases (Ntn hydrolases)"/>
    <property type="match status" value="1"/>
</dbReference>
<accession>V6LVB0</accession>
<keyword evidence="4" id="KW-1185">Reference proteome</keyword>